<dbReference type="SUPFAM" id="SSF54637">
    <property type="entry name" value="Thioesterase/thiol ester dehydrase-isomerase"/>
    <property type="match status" value="1"/>
</dbReference>
<dbReference type="PANTHER" id="PTHR43664">
    <property type="entry name" value="MONOAMINE OXIDASE-RELATED"/>
    <property type="match status" value="1"/>
</dbReference>
<dbReference type="AlphaFoldDB" id="A0A5Q4ZB69"/>
<dbReference type="InterPro" id="IPR052342">
    <property type="entry name" value="MCH/BMMD"/>
</dbReference>
<proteinExistence type="predicted"/>
<evidence type="ECO:0000313" key="2">
    <source>
        <dbReference type="EMBL" id="VVD28211.1"/>
    </source>
</evidence>
<dbReference type="KEGG" id="pdio:PDMSB3_1755"/>
<gene>
    <name evidence="2" type="ORF">PDMSB3_1755</name>
</gene>
<feature type="domain" description="MaoC-like" evidence="1">
    <location>
        <begin position="10"/>
        <end position="111"/>
    </location>
</feature>
<name>A0A5Q4ZB69_9BURK</name>
<dbReference type="InterPro" id="IPR002539">
    <property type="entry name" value="MaoC-like_dom"/>
</dbReference>
<dbReference type="Proteomes" id="UP000325811">
    <property type="component" value="Chromosome I"/>
</dbReference>
<dbReference type="CDD" id="cd03451">
    <property type="entry name" value="FkbR2"/>
    <property type="match status" value="1"/>
</dbReference>
<dbReference type="Gene3D" id="3.10.129.10">
    <property type="entry name" value="Hotdog Thioesterase"/>
    <property type="match status" value="1"/>
</dbReference>
<protein>
    <submittedName>
        <fullName evidence="2">Acyl dehydratase</fullName>
    </submittedName>
</protein>
<keyword evidence="3" id="KW-1185">Reference proteome</keyword>
<dbReference type="EMBL" id="LR699553">
    <property type="protein sequence ID" value="VVD28211.1"/>
    <property type="molecule type" value="Genomic_DNA"/>
</dbReference>
<dbReference type="PANTHER" id="PTHR43664:SF1">
    <property type="entry name" value="BETA-METHYLMALYL-COA DEHYDRATASE"/>
    <property type="match status" value="1"/>
</dbReference>
<sequence length="150" mass="16652">MRGLYFEEFTVGMRFDHALTRTVTEWDNMQFSNMTMNPQPLHVDAHFAASTEFGKPLVNSLFTLGLMIGISVCETTLRTTIANLGMTDVSFPAPVFQGDTLHVRTEVLSLRASASRPGAGIVEFRHAAFNQNNVEVARCTRAAFMHRSPA</sequence>
<accession>A0A5Q4ZB69</accession>
<evidence type="ECO:0000259" key="1">
    <source>
        <dbReference type="Pfam" id="PF01575"/>
    </source>
</evidence>
<dbReference type="RefSeq" id="WP_007182232.1">
    <property type="nucleotide sequence ID" value="NZ_LR699553.1"/>
</dbReference>
<organism evidence="2 3">
    <name type="scientific">Paraburkholderia dioscoreae</name>
    <dbReference type="NCBI Taxonomy" id="2604047"/>
    <lineage>
        <taxon>Bacteria</taxon>
        <taxon>Pseudomonadati</taxon>
        <taxon>Pseudomonadota</taxon>
        <taxon>Betaproteobacteria</taxon>
        <taxon>Burkholderiales</taxon>
        <taxon>Burkholderiaceae</taxon>
        <taxon>Paraburkholderia</taxon>
    </lineage>
</organism>
<evidence type="ECO:0000313" key="3">
    <source>
        <dbReference type="Proteomes" id="UP000325811"/>
    </source>
</evidence>
<reference evidence="2 3" key="1">
    <citation type="submission" date="2019-08" db="EMBL/GenBank/DDBJ databases">
        <authorList>
            <person name="Herpell B J."/>
        </authorList>
    </citation>
    <scope>NUCLEOTIDE SEQUENCE [LARGE SCALE GENOMIC DNA]</scope>
    <source>
        <strain evidence="3">Msb3</strain>
    </source>
</reference>
<dbReference type="Pfam" id="PF01575">
    <property type="entry name" value="MaoC_dehydratas"/>
    <property type="match status" value="1"/>
</dbReference>
<dbReference type="InterPro" id="IPR029069">
    <property type="entry name" value="HotDog_dom_sf"/>
</dbReference>